<dbReference type="Proteomes" id="UP000299102">
    <property type="component" value="Unassembled WGS sequence"/>
</dbReference>
<proteinExistence type="predicted"/>
<dbReference type="EMBL" id="BGZK01000343">
    <property type="protein sequence ID" value="GBP38049.1"/>
    <property type="molecule type" value="Genomic_DNA"/>
</dbReference>
<gene>
    <name evidence="2" type="ORF">EVAR_95174_1</name>
</gene>
<comment type="caution">
    <text evidence="2">The sequence shown here is derived from an EMBL/GenBank/DDBJ whole genome shotgun (WGS) entry which is preliminary data.</text>
</comment>
<keyword evidence="3" id="KW-1185">Reference proteome</keyword>
<feature type="compositionally biased region" description="Low complexity" evidence="1">
    <location>
        <begin position="186"/>
        <end position="196"/>
    </location>
</feature>
<reference evidence="2 3" key="1">
    <citation type="journal article" date="2019" name="Commun. Biol.">
        <title>The bagworm genome reveals a unique fibroin gene that provides high tensile strength.</title>
        <authorList>
            <person name="Kono N."/>
            <person name="Nakamura H."/>
            <person name="Ohtoshi R."/>
            <person name="Tomita M."/>
            <person name="Numata K."/>
            <person name="Arakawa K."/>
        </authorList>
    </citation>
    <scope>NUCLEOTIDE SEQUENCE [LARGE SCALE GENOMIC DNA]</scope>
</reference>
<evidence type="ECO:0000313" key="2">
    <source>
        <dbReference type="EMBL" id="GBP38049.1"/>
    </source>
</evidence>
<name>A0A4C1VHJ5_EUMVA</name>
<organism evidence="2 3">
    <name type="scientific">Eumeta variegata</name>
    <name type="common">Bagworm moth</name>
    <name type="synonym">Eumeta japonica</name>
    <dbReference type="NCBI Taxonomy" id="151549"/>
    <lineage>
        <taxon>Eukaryota</taxon>
        <taxon>Metazoa</taxon>
        <taxon>Ecdysozoa</taxon>
        <taxon>Arthropoda</taxon>
        <taxon>Hexapoda</taxon>
        <taxon>Insecta</taxon>
        <taxon>Pterygota</taxon>
        <taxon>Neoptera</taxon>
        <taxon>Endopterygota</taxon>
        <taxon>Lepidoptera</taxon>
        <taxon>Glossata</taxon>
        <taxon>Ditrysia</taxon>
        <taxon>Tineoidea</taxon>
        <taxon>Psychidae</taxon>
        <taxon>Oiketicinae</taxon>
        <taxon>Eumeta</taxon>
    </lineage>
</organism>
<feature type="region of interest" description="Disordered" evidence="1">
    <location>
        <begin position="186"/>
        <end position="221"/>
    </location>
</feature>
<evidence type="ECO:0000313" key="3">
    <source>
        <dbReference type="Proteomes" id="UP000299102"/>
    </source>
</evidence>
<feature type="compositionally biased region" description="Low complexity" evidence="1">
    <location>
        <begin position="60"/>
        <end position="69"/>
    </location>
</feature>
<accession>A0A4C1VHJ5</accession>
<sequence>MRASGEVAYNNEAGRVISSAILCGVVAGETRLVPAGAGPRSPAARVRWPRAAARRPPPAASATATPFPASPSTSLLLSFLDTPTGRLVINIARLELIPSSVLIVNELSVGENEPELNVVALAGAARSKSRRFEYLRPRRSASAAAVENGRAESAAAHVAVRRYDIVYLGVGAAAAVAAAATAVRSPGGERVAGAPAPRRPPTPRRRAECTPSTHTLRGPGHGELLPPLCHAVRRTDTDYVYAVQCPPAPAPPPAAPSAPAARALNTLDLFSFQWQREGGTRSATRSSY</sequence>
<feature type="region of interest" description="Disordered" evidence="1">
    <location>
        <begin position="44"/>
        <end position="69"/>
    </location>
</feature>
<evidence type="ECO:0000256" key="1">
    <source>
        <dbReference type="SAM" id="MobiDB-lite"/>
    </source>
</evidence>
<dbReference type="AlphaFoldDB" id="A0A4C1VHJ5"/>
<protein>
    <submittedName>
        <fullName evidence="2">Uncharacterized protein</fullName>
    </submittedName>
</protein>